<reference evidence="1 2" key="1">
    <citation type="submission" date="2016-10" db="EMBL/GenBank/DDBJ databases">
        <authorList>
            <person name="de Groot N.N."/>
        </authorList>
    </citation>
    <scope>NUCLEOTIDE SEQUENCE [LARGE SCALE GENOMIC DNA]</scope>
    <source>
        <strain evidence="2">DSM 938 / 37b4</strain>
    </source>
</reference>
<dbReference type="EMBL" id="FNAY01000002">
    <property type="protein sequence ID" value="SDE56281.1"/>
    <property type="molecule type" value="Genomic_DNA"/>
</dbReference>
<protein>
    <recommendedName>
        <fullName evidence="3">NfeD family protein</fullName>
    </recommendedName>
</protein>
<dbReference type="AlphaFoldDB" id="A0A0N8VF82"/>
<name>A0A0N8VF82_RHOCA</name>
<organism evidence="1 2">
    <name type="scientific">Rhodobacter capsulatus</name>
    <name type="common">Rhodopseudomonas capsulata</name>
    <dbReference type="NCBI Taxonomy" id="1061"/>
    <lineage>
        <taxon>Bacteria</taxon>
        <taxon>Pseudomonadati</taxon>
        <taxon>Pseudomonadota</taxon>
        <taxon>Alphaproteobacteria</taxon>
        <taxon>Rhodobacterales</taxon>
        <taxon>Rhodobacter group</taxon>
        <taxon>Rhodobacter</taxon>
    </lineage>
</organism>
<dbReference type="RefSeq" id="WP_055210065.1">
    <property type="nucleotide sequence ID" value="NZ_CP061202.1"/>
</dbReference>
<evidence type="ECO:0000313" key="2">
    <source>
        <dbReference type="Proteomes" id="UP000183812"/>
    </source>
</evidence>
<evidence type="ECO:0000313" key="1">
    <source>
        <dbReference type="EMBL" id="SDE56281.1"/>
    </source>
</evidence>
<evidence type="ECO:0008006" key="3">
    <source>
        <dbReference type="Google" id="ProtNLM"/>
    </source>
</evidence>
<gene>
    <name evidence="1" type="ORF">SAMN04244550_00585</name>
</gene>
<sequence>MWWQEPWVWVVAAAVMGGAEMLLPGFFLLGFAAGALLVAGLLWLGWLGGSLPALILVMTVAAIAVWLIARKLAGVRAGQTRIWDHDINEN</sequence>
<accession>A0A0N8VF82</accession>
<proteinExistence type="predicted"/>
<dbReference type="Proteomes" id="UP000183812">
    <property type="component" value="Unassembled WGS sequence"/>
</dbReference>
<dbReference type="OrthoDB" id="7745385at2"/>